<dbReference type="GO" id="GO:0008528">
    <property type="term" value="F:G protein-coupled peptide receptor activity"/>
    <property type="evidence" value="ECO:0007669"/>
    <property type="project" value="InterPro"/>
</dbReference>
<dbReference type="EMBL" id="BTRK01000002">
    <property type="protein sequence ID" value="GMR34720.1"/>
    <property type="molecule type" value="Genomic_DNA"/>
</dbReference>
<dbReference type="Pfam" id="PF10324">
    <property type="entry name" value="7TM_GPCR_Srw"/>
    <property type="match status" value="1"/>
</dbReference>
<dbReference type="AlphaFoldDB" id="A0AAN4ZBK7"/>
<organism evidence="1 2">
    <name type="scientific">Pristionchus mayeri</name>
    <dbReference type="NCBI Taxonomy" id="1317129"/>
    <lineage>
        <taxon>Eukaryota</taxon>
        <taxon>Metazoa</taxon>
        <taxon>Ecdysozoa</taxon>
        <taxon>Nematoda</taxon>
        <taxon>Chromadorea</taxon>
        <taxon>Rhabditida</taxon>
        <taxon>Rhabditina</taxon>
        <taxon>Diplogasteromorpha</taxon>
        <taxon>Diplogasteroidea</taxon>
        <taxon>Neodiplogasteridae</taxon>
        <taxon>Pristionchus</taxon>
    </lineage>
</organism>
<evidence type="ECO:0000313" key="1">
    <source>
        <dbReference type="EMBL" id="GMR34720.1"/>
    </source>
</evidence>
<comment type="caution">
    <text evidence="1">The sequence shown here is derived from an EMBL/GenBank/DDBJ whole genome shotgun (WGS) entry which is preliminary data.</text>
</comment>
<dbReference type="GO" id="GO:0005886">
    <property type="term" value="C:plasma membrane"/>
    <property type="evidence" value="ECO:0007669"/>
    <property type="project" value="TreeGrafter"/>
</dbReference>
<protein>
    <recommendedName>
        <fullName evidence="3">G protein-coupled receptor</fullName>
    </recommendedName>
</protein>
<sequence>PLTMICPVEDERQENATVPWMIWSGEALADGCLLFKMVSWVSGTLNNMIPSFVLLIFTLLLASEMIKAITVVYSTSKVCPFPRFEDSHRTTRMIIAVAVITLVSELPPGTLRSFHSPCCLGAEKKCVRIVQKASGW</sequence>
<name>A0AAN4ZBK7_9BILA</name>
<feature type="non-terminal residue" evidence="1">
    <location>
        <position position="1"/>
    </location>
</feature>
<evidence type="ECO:0008006" key="3">
    <source>
        <dbReference type="Google" id="ProtNLM"/>
    </source>
</evidence>
<dbReference type="Proteomes" id="UP001328107">
    <property type="component" value="Unassembled WGS sequence"/>
</dbReference>
<keyword evidence="2" id="KW-1185">Reference proteome</keyword>
<dbReference type="InterPro" id="IPR019427">
    <property type="entry name" value="7TM_GPCR_serpentine_rcpt_Srw"/>
</dbReference>
<accession>A0AAN4ZBK7</accession>
<dbReference type="PANTHER" id="PTHR46273:SF14">
    <property type="entry name" value="G-PROTEIN COUPLED RECEPTOR DMSR-1"/>
    <property type="match status" value="1"/>
</dbReference>
<proteinExistence type="predicted"/>
<dbReference type="InterPro" id="IPR053219">
    <property type="entry name" value="GPCR_Dmsr-1"/>
</dbReference>
<reference evidence="2" key="1">
    <citation type="submission" date="2022-10" db="EMBL/GenBank/DDBJ databases">
        <title>Genome assembly of Pristionchus species.</title>
        <authorList>
            <person name="Yoshida K."/>
            <person name="Sommer R.J."/>
        </authorList>
    </citation>
    <scope>NUCLEOTIDE SEQUENCE [LARGE SCALE GENOMIC DNA]</scope>
    <source>
        <strain evidence="2">RS5460</strain>
    </source>
</reference>
<evidence type="ECO:0000313" key="2">
    <source>
        <dbReference type="Proteomes" id="UP001328107"/>
    </source>
</evidence>
<gene>
    <name evidence="1" type="ORF">PMAYCL1PPCAC_04915</name>
</gene>
<dbReference type="PANTHER" id="PTHR46273">
    <property type="entry name" value="MYOSUPPRESSIN RECEPTOR 1, ISOFORM B-RELATED"/>
    <property type="match status" value="1"/>
</dbReference>